<dbReference type="GO" id="GO:0061630">
    <property type="term" value="F:ubiquitin protein ligase activity"/>
    <property type="evidence" value="ECO:0007669"/>
    <property type="project" value="TreeGrafter"/>
</dbReference>
<dbReference type="InterPro" id="IPR001841">
    <property type="entry name" value="Znf_RING"/>
</dbReference>
<dbReference type="PANTHER" id="PTHR22765:SF434">
    <property type="entry name" value="GB|AAD18119.1-RELATED"/>
    <property type="match status" value="1"/>
</dbReference>
<name>A0A1R2BZQ1_9CILI</name>
<keyword evidence="1" id="KW-0862">Zinc</keyword>
<evidence type="ECO:0000256" key="2">
    <source>
        <dbReference type="SAM" id="Phobius"/>
    </source>
</evidence>
<sequence length="356" mass="40737">MFWLLIYIINALSCDENCIPCRVEEITFVKNPCDNSIYNIQDSYNFNCETCLLNSTSNSECNVLINQTCEANPKCGEKSFLSSRGNFEVESLQKSSICFWYINLTDLSLDEINLNFQFSSLLQGTLLVEAYNLPNGILLNQTSPSHYRIKVENYKLSSSLSLQNTDFLVLIYYTGNSNQYYSGVSVKWDIPKISSNTLGTTLTITALCIASLFCIGCCGILCRRFYKTANGNGRIYNHSITSYQQRTRNYEVIPENSIISDTDIQKHFPKQLFKESLLELGEILCCICFEEYLIYRFNVEGYVRKLPCKHVFHSKCIEEWLVGKIISPKCPLCKYNPFTMEAELGLDKVARIEISK</sequence>
<keyword evidence="2" id="KW-0472">Membrane</keyword>
<dbReference type="GO" id="GO:0006511">
    <property type="term" value="P:ubiquitin-dependent protein catabolic process"/>
    <property type="evidence" value="ECO:0007669"/>
    <property type="project" value="TreeGrafter"/>
</dbReference>
<organism evidence="4 5">
    <name type="scientific">Stentor coeruleus</name>
    <dbReference type="NCBI Taxonomy" id="5963"/>
    <lineage>
        <taxon>Eukaryota</taxon>
        <taxon>Sar</taxon>
        <taxon>Alveolata</taxon>
        <taxon>Ciliophora</taxon>
        <taxon>Postciliodesmatophora</taxon>
        <taxon>Heterotrichea</taxon>
        <taxon>Heterotrichida</taxon>
        <taxon>Stentoridae</taxon>
        <taxon>Stentor</taxon>
    </lineage>
</organism>
<dbReference type="Pfam" id="PF13639">
    <property type="entry name" value="zf-RING_2"/>
    <property type="match status" value="1"/>
</dbReference>
<dbReference type="PANTHER" id="PTHR22765">
    <property type="entry name" value="RING FINGER AND PROTEASE ASSOCIATED DOMAIN-CONTAINING"/>
    <property type="match status" value="1"/>
</dbReference>
<dbReference type="InterPro" id="IPR013083">
    <property type="entry name" value="Znf_RING/FYVE/PHD"/>
</dbReference>
<dbReference type="AlphaFoldDB" id="A0A1R2BZQ1"/>
<reference evidence="4 5" key="1">
    <citation type="submission" date="2016-11" db="EMBL/GenBank/DDBJ databases">
        <title>The macronuclear genome of Stentor coeruleus: a giant cell with tiny introns.</title>
        <authorList>
            <person name="Slabodnick M."/>
            <person name="Ruby J.G."/>
            <person name="Reiff S.B."/>
            <person name="Swart E.C."/>
            <person name="Gosai S."/>
            <person name="Prabakaran S."/>
            <person name="Witkowska E."/>
            <person name="Larue G.E."/>
            <person name="Fisher S."/>
            <person name="Freeman R.M."/>
            <person name="Gunawardena J."/>
            <person name="Chu W."/>
            <person name="Stover N.A."/>
            <person name="Gregory B.D."/>
            <person name="Nowacki M."/>
            <person name="Derisi J."/>
            <person name="Roy S.W."/>
            <person name="Marshall W.F."/>
            <person name="Sood P."/>
        </authorList>
    </citation>
    <scope>NUCLEOTIDE SEQUENCE [LARGE SCALE GENOMIC DNA]</scope>
    <source>
        <strain evidence="4">WM001</strain>
    </source>
</reference>
<evidence type="ECO:0000256" key="1">
    <source>
        <dbReference type="PROSITE-ProRule" id="PRU00175"/>
    </source>
</evidence>
<keyword evidence="1" id="KW-0863">Zinc-finger</keyword>
<dbReference type="Gene3D" id="3.30.40.10">
    <property type="entry name" value="Zinc/RING finger domain, C3HC4 (zinc finger)"/>
    <property type="match status" value="1"/>
</dbReference>
<evidence type="ECO:0000259" key="3">
    <source>
        <dbReference type="PROSITE" id="PS50089"/>
    </source>
</evidence>
<proteinExistence type="predicted"/>
<dbReference type="GO" id="GO:0008270">
    <property type="term" value="F:zinc ion binding"/>
    <property type="evidence" value="ECO:0007669"/>
    <property type="project" value="UniProtKB-KW"/>
</dbReference>
<accession>A0A1R2BZQ1</accession>
<dbReference type="OrthoDB" id="312576at2759"/>
<evidence type="ECO:0000313" key="5">
    <source>
        <dbReference type="Proteomes" id="UP000187209"/>
    </source>
</evidence>
<dbReference type="SUPFAM" id="SSF57850">
    <property type="entry name" value="RING/U-box"/>
    <property type="match status" value="1"/>
</dbReference>
<feature type="domain" description="RING-type" evidence="3">
    <location>
        <begin position="285"/>
        <end position="334"/>
    </location>
</feature>
<comment type="caution">
    <text evidence="4">The sequence shown here is derived from an EMBL/GenBank/DDBJ whole genome shotgun (WGS) entry which is preliminary data.</text>
</comment>
<dbReference type="SMART" id="SM00184">
    <property type="entry name" value="RING"/>
    <property type="match status" value="1"/>
</dbReference>
<feature type="transmembrane region" description="Helical" evidence="2">
    <location>
        <begin position="202"/>
        <end position="222"/>
    </location>
</feature>
<dbReference type="Proteomes" id="UP000187209">
    <property type="component" value="Unassembled WGS sequence"/>
</dbReference>
<dbReference type="InterPro" id="IPR051826">
    <property type="entry name" value="E3_ubiquitin-ligase_domain"/>
</dbReference>
<keyword evidence="5" id="KW-1185">Reference proteome</keyword>
<evidence type="ECO:0000313" key="4">
    <source>
        <dbReference type="EMBL" id="OMJ82211.1"/>
    </source>
</evidence>
<keyword evidence="1" id="KW-0479">Metal-binding</keyword>
<keyword evidence="2" id="KW-1133">Transmembrane helix</keyword>
<protein>
    <recommendedName>
        <fullName evidence="3">RING-type domain-containing protein</fullName>
    </recommendedName>
</protein>
<dbReference type="PROSITE" id="PS50089">
    <property type="entry name" value="ZF_RING_2"/>
    <property type="match status" value="1"/>
</dbReference>
<dbReference type="EMBL" id="MPUH01000349">
    <property type="protein sequence ID" value="OMJ82211.1"/>
    <property type="molecule type" value="Genomic_DNA"/>
</dbReference>
<gene>
    <name evidence="4" type="ORF">SteCoe_17172</name>
</gene>
<keyword evidence="2" id="KW-0812">Transmembrane</keyword>